<feature type="chain" id="PRO_5035269949" evidence="6">
    <location>
        <begin position="26"/>
        <end position="134"/>
    </location>
</feature>
<evidence type="ECO:0000256" key="3">
    <source>
        <dbReference type="ARBA" id="ARBA00022741"/>
    </source>
</evidence>
<keyword evidence="3" id="KW-0547">Nucleotide-binding</keyword>
<protein>
    <submittedName>
        <fullName evidence="7">Uncharacterized protein</fullName>
    </submittedName>
</protein>
<dbReference type="AlphaFoldDB" id="A0A8J4QFZ8"/>
<dbReference type="PANTHER" id="PTHR27002:SF926">
    <property type="entry name" value="OS07G0535800 PROTEIN"/>
    <property type="match status" value="1"/>
</dbReference>
<evidence type="ECO:0000256" key="5">
    <source>
        <dbReference type="ARBA" id="ARBA00022840"/>
    </source>
</evidence>
<keyword evidence="4" id="KW-0418">Kinase</keyword>
<proteinExistence type="predicted"/>
<dbReference type="GO" id="GO:0005524">
    <property type="term" value="F:ATP binding"/>
    <property type="evidence" value="ECO:0007669"/>
    <property type="project" value="UniProtKB-KW"/>
</dbReference>
<dbReference type="Gene3D" id="3.30.200.20">
    <property type="entry name" value="Phosphorylase Kinase, domain 1"/>
    <property type="match status" value="1"/>
</dbReference>
<evidence type="ECO:0000256" key="1">
    <source>
        <dbReference type="ARBA" id="ARBA00022527"/>
    </source>
</evidence>
<dbReference type="SUPFAM" id="SSF56112">
    <property type="entry name" value="Protein kinase-like (PK-like)"/>
    <property type="match status" value="1"/>
</dbReference>
<evidence type="ECO:0000256" key="4">
    <source>
        <dbReference type="ARBA" id="ARBA00022777"/>
    </source>
</evidence>
<dbReference type="PANTHER" id="PTHR27002">
    <property type="entry name" value="RECEPTOR-LIKE SERINE/THREONINE-PROTEIN KINASE SD1-8"/>
    <property type="match status" value="1"/>
</dbReference>
<dbReference type="GO" id="GO:0004674">
    <property type="term" value="F:protein serine/threonine kinase activity"/>
    <property type="evidence" value="ECO:0007669"/>
    <property type="project" value="UniProtKB-KW"/>
</dbReference>
<reference evidence="7" key="1">
    <citation type="submission" date="2020-03" db="EMBL/GenBank/DDBJ databases">
        <title>Castanea mollissima Vanexum genome sequencing.</title>
        <authorList>
            <person name="Staton M."/>
        </authorList>
    </citation>
    <scope>NUCLEOTIDE SEQUENCE</scope>
    <source>
        <tissue evidence="7">Leaf</tissue>
    </source>
</reference>
<keyword evidence="2" id="KW-0808">Transferase</keyword>
<dbReference type="Proteomes" id="UP000737018">
    <property type="component" value="Unassembled WGS sequence"/>
</dbReference>
<keyword evidence="6" id="KW-0732">Signal</keyword>
<evidence type="ECO:0000256" key="6">
    <source>
        <dbReference type="SAM" id="SignalP"/>
    </source>
</evidence>
<keyword evidence="8" id="KW-1185">Reference proteome</keyword>
<dbReference type="GO" id="GO:0005886">
    <property type="term" value="C:plasma membrane"/>
    <property type="evidence" value="ECO:0007669"/>
    <property type="project" value="TreeGrafter"/>
</dbReference>
<gene>
    <name evidence="7" type="ORF">CMV_024209</name>
</gene>
<organism evidence="7 8">
    <name type="scientific">Castanea mollissima</name>
    <name type="common">Chinese chestnut</name>
    <dbReference type="NCBI Taxonomy" id="60419"/>
    <lineage>
        <taxon>Eukaryota</taxon>
        <taxon>Viridiplantae</taxon>
        <taxon>Streptophyta</taxon>
        <taxon>Embryophyta</taxon>
        <taxon>Tracheophyta</taxon>
        <taxon>Spermatophyta</taxon>
        <taxon>Magnoliopsida</taxon>
        <taxon>eudicotyledons</taxon>
        <taxon>Gunneridae</taxon>
        <taxon>Pentapetalae</taxon>
        <taxon>rosids</taxon>
        <taxon>fabids</taxon>
        <taxon>Fagales</taxon>
        <taxon>Fagaceae</taxon>
        <taxon>Castanea</taxon>
    </lineage>
</organism>
<accession>A0A8J4QFZ8</accession>
<sequence length="134" mass="14752">MATNNTHVLKSVFFLCFLCSWTSHADVNLGNPKSGSNETNQENGLLDLVKLDTSININKIPNDGEKVADFSVINYTCIMAATNNFSLENKLGEGGFGPVYKAWDLWQEGQGLQLIDPKISTTLPLPKNPPFSFE</sequence>
<dbReference type="EMBL" id="JRKL02005749">
    <property type="protein sequence ID" value="KAF3949983.1"/>
    <property type="molecule type" value="Genomic_DNA"/>
</dbReference>
<feature type="signal peptide" evidence="6">
    <location>
        <begin position="1"/>
        <end position="25"/>
    </location>
</feature>
<evidence type="ECO:0000256" key="2">
    <source>
        <dbReference type="ARBA" id="ARBA00022679"/>
    </source>
</evidence>
<comment type="caution">
    <text evidence="7">The sequence shown here is derived from an EMBL/GenBank/DDBJ whole genome shotgun (WGS) entry which is preliminary data.</text>
</comment>
<keyword evidence="1" id="KW-0723">Serine/threonine-protein kinase</keyword>
<evidence type="ECO:0000313" key="7">
    <source>
        <dbReference type="EMBL" id="KAF3949983.1"/>
    </source>
</evidence>
<keyword evidence="5" id="KW-0067">ATP-binding</keyword>
<dbReference type="InterPro" id="IPR011009">
    <property type="entry name" value="Kinase-like_dom_sf"/>
</dbReference>
<dbReference type="OrthoDB" id="1740133at2759"/>
<evidence type="ECO:0000313" key="8">
    <source>
        <dbReference type="Proteomes" id="UP000737018"/>
    </source>
</evidence>
<name>A0A8J4QFZ8_9ROSI</name>